<dbReference type="Gene3D" id="3.30.70.1710">
    <property type="match status" value="1"/>
</dbReference>
<name>A0ABN1J0D7_9CLOT</name>
<evidence type="ECO:0000256" key="3">
    <source>
        <dbReference type="PROSITE-ProRule" id="PRU01278"/>
    </source>
</evidence>
<keyword evidence="6" id="KW-1185">Reference proteome</keyword>
<gene>
    <name evidence="5" type="ORF">GCM10008905_19270</name>
</gene>
<feature type="domain" description="BMC" evidence="4">
    <location>
        <begin position="6"/>
        <end position="90"/>
    </location>
</feature>
<evidence type="ECO:0000256" key="1">
    <source>
        <dbReference type="ARBA" id="ARBA00024322"/>
    </source>
</evidence>
<keyword evidence="2" id="KW-1283">Bacterial microcompartment</keyword>
<dbReference type="RefSeq" id="WP_343769168.1">
    <property type="nucleotide sequence ID" value="NZ_BAAACF010000001.1"/>
</dbReference>
<dbReference type="PANTHER" id="PTHR33941:SF11">
    <property type="entry name" value="BACTERIAL MICROCOMPARTMENT SHELL PROTEIN PDUJ"/>
    <property type="match status" value="1"/>
</dbReference>
<evidence type="ECO:0000259" key="4">
    <source>
        <dbReference type="PROSITE" id="PS51930"/>
    </source>
</evidence>
<dbReference type="Proteomes" id="UP001500339">
    <property type="component" value="Unassembled WGS sequence"/>
</dbReference>
<proteinExistence type="inferred from homology"/>
<dbReference type="SMART" id="SM00877">
    <property type="entry name" value="BMC"/>
    <property type="match status" value="1"/>
</dbReference>
<reference evidence="5 6" key="1">
    <citation type="journal article" date="2019" name="Int. J. Syst. Evol. Microbiol.">
        <title>The Global Catalogue of Microorganisms (GCM) 10K type strain sequencing project: providing services to taxonomists for standard genome sequencing and annotation.</title>
        <authorList>
            <consortium name="The Broad Institute Genomics Platform"/>
            <consortium name="The Broad Institute Genome Sequencing Center for Infectious Disease"/>
            <person name="Wu L."/>
            <person name="Ma J."/>
        </authorList>
    </citation>
    <scope>NUCLEOTIDE SEQUENCE [LARGE SCALE GENOMIC DNA]</scope>
    <source>
        <strain evidence="5 6">JCM 1405</strain>
    </source>
</reference>
<comment type="caution">
    <text evidence="5">The sequence shown here is derived from an EMBL/GenBank/DDBJ whole genome shotgun (WGS) entry which is preliminary data.</text>
</comment>
<protein>
    <recommendedName>
        <fullName evidence="4">BMC domain-containing protein</fullName>
    </recommendedName>
</protein>
<evidence type="ECO:0000313" key="6">
    <source>
        <dbReference type="Proteomes" id="UP001500339"/>
    </source>
</evidence>
<dbReference type="SUPFAM" id="SSF143414">
    <property type="entry name" value="CcmK-like"/>
    <property type="match status" value="1"/>
</dbReference>
<dbReference type="CDD" id="cd06169">
    <property type="entry name" value="BMC"/>
    <property type="match status" value="1"/>
</dbReference>
<evidence type="ECO:0000313" key="5">
    <source>
        <dbReference type="EMBL" id="GAA0724809.1"/>
    </source>
</evidence>
<dbReference type="InterPro" id="IPR050575">
    <property type="entry name" value="BMC_shell"/>
</dbReference>
<evidence type="ECO:0000256" key="2">
    <source>
        <dbReference type="ARBA" id="ARBA00024446"/>
    </source>
</evidence>
<sequence length="115" mass="12704">MSKYEAIGVVEVRYFTTALKLVDNMCKTSEVELLASENKLGGRLVSLIIGGSISNVEAAIEAAKLGCEEEHLKAAIIISRPHEEIMKFIVRDNDAIETIETKDLKVKKKTKKGKN</sequence>
<comment type="subcellular location">
    <subcellularLocation>
        <location evidence="1">Bacterial microcompartment</location>
    </subcellularLocation>
</comment>
<dbReference type="PANTHER" id="PTHR33941">
    <property type="entry name" value="PROPANEDIOL UTILIZATION PROTEIN PDUA"/>
    <property type="match status" value="1"/>
</dbReference>
<dbReference type="PROSITE" id="PS51930">
    <property type="entry name" value="BMC_2"/>
    <property type="match status" value="1"/>
</dbReference>
<accession>A0ABN1J0D7</accession>
<dbReference type="InterPro" id="IPR044872">
    <property type="entry name" value="CcmK/CsoS1_BMC"/>
</dbReference>
<dbReference type="InterPro" id="IPR037233">
    <property type="entry name" value="CcmK-like_sf"/>
</dbReference>
<dbReference type="Pfam" id="PF00936">
    <property type="entry name" value="BMC"/>
    <property type="match status" value="1"/>
</dbReference>
<dbReference type="EMBL" id="BAAACF010000001">
    <property type="protein sequence ID" value="GAA0724809.1"/>
    <property type="molecule type" value="Genomic_DNA"/>
</dbReference>
<organism evidence="5 6">
    <name type="scientific">Clostridium malenominatum</name>
    <dbReference type="NCBI Taxonomy" id="1539"/>
    <lineage>
        <taxon>Bacteria</taxon>
        <taxon>Bacillati</taxon>
        <taxon>Bacillota</taxon>
        <taxon>Clostridia</taxon>
        <taxon>Eubacteriales</taxon>
        <taxon>Clostridiaceae</taxon>
        <taxon>Clostridium</taxon>
    </lineage>
</organism>
<dbReference type="InterPro" id="IPR000249">
    <property type="entry name" value="BMC_dom"/>
</dbReference>
<comment type="similarity">
    <text evidence="3">Belongs to the bacterial microcompartments protein family.</text>
</comment>